<feature type="compositionally biased region" description="Basic and acidic residues" evidence="1">
    <location>
        <begin position="61"/>
        <end position="75"/>
    </location>
</feature>
<accession>A0A838XPQ2</accession>
<protein>
    <submittedName>
        <fullName evidence="2">Uncharacterized protein</fullName>
    </submittedName>
</protein>
<evidence type="ECO:0000313" key="3">
    <source>
        <dbReference type="Proteomes" id="UP000559404"/>
    </source>
</evidence>
<comment type="caution">
    <text evidence="2">The sequence shown here is derived from an EMBL/GenBank/DDBJ whole genome shotgun (WGS) entry which is preliminary data.</text>
</comment>
<sequence>MAKPEEHGMLRAILHGAFASCLTGWRKLGDACASEDAFSEEHLRALHLGCTPEIGGNSCDGSREREDSLASDAKKPASAKSGLDPKAP</sequence>
<dbReference type="RefSeq" id="WP_181760658.1">
    <property type="nucleotide sequence ID" value="NZ_BMCR01000010.1"/>
</dbReference>
<organism evidence="2 3">
    <name type="scientific">Stappia taiwanensis</name>
    <dbReference type="NCBI Taxonomy" id="992267"/>
    <lineage>
        <taxon>Bacteria</taxon>
        <taxon>Pseudomonadati</taxon>
        <taxon>Pseudomonadota</taxon>
        <taxon>Alphaproteobacteria</taxon>
        <taxon>Hyphomicrobiales</taxon>
        <taxon>Stappiaceae</taxon>
        <taxon>Stappia</taxon>
    </lineage>
</organism>
<reference evidence="2 3" key="2">
    <citation type="submission" date="2020-08" db="EMBL/GenBank/DDBJ databases">
        <title>Stappia taiwanensis sp. nov., isolated from a coastal thermal spring.</title>
        <authorList>
            <person name="Kampfer P."/>
        </authorList>
    </citation>
    <scope>NUCLEOTIDE SEQUENCE [LARGE SCALE GENOMIC DNA]</scope>
    <source>
        <strain evidence="2 3">DSM 23284</strain>
    </source>
</reference>
<feature type="region of interest" description="Disordered" evidence="1">
    <location>
        <begin position="51"/>
        <end position="88"/>
    </location>
</feature>
<dbReference type="EMBL" id="JACEON010000011">
    <property type="protein sequence ID" value="MBA4612455.1"/>
    <property type="molecule type" value="Genomic_DNA"/>
</dbReference>
<evidence type="ECO:0000256" key="1">
    <source>
        <dbReference type="SAM" id="MobiDB-lite"/>
    </source>
</evidence>
<proteinExistence type="predicted"/>
<reference evidence="2 3" key="1">
    <citation type="submission" date="2020-07" db="EMBL/GenBank/DDBJ databases">
        <authorList>
            <person name="Li M."/>
        </authorList>
    </citation>
    <scope>NUCLEOTIDE SEQUENCE [LARGE SCALE GENOMIC DNA]</scope>
    <source>
        <strain evidence="2 3">DSM 23284</strain>
    </source>
</reference>
<evidence type="ECO:0000313" key="2">
    <source>
        <dbReference type="EMBL" id="MBA4612455.1"/>
    </source>
</evidence>
<name>A0A838XPQ2_9HYPH</name>
<dbReference type="Proteomes" id="UP000559404">
    <property type="component" value="Unassembled WGS sequence"/>
</dbReference>
<keyword evidence="3" id="KW-1185">Reference proteome</keyword>
<dbReference type="AlphaFoldDB" id="A0A838XPQ2"/>
<gene>
    <name evidence="2" type="ORF">H1W37_12375</name>
</gene>